<accession>A0A314YDD9</accession>
<comment type="subcellular location">
    <subcellularLocation>
        <location evidence="1">Membrane</location>
        <topology evidence="1">Multi-pass membrane protein</topology>
    </subcellularLocation>
</comment>
<dbReference type="OrthoDB" id="66620at2759"/>
<evidence type="ECO:0000256" key="3">
    <source>
        <dbReference type="ARBA" id="ARBA00022989"/>
    </source>
</evidence>
<evidence type="ECO:0000256" key="1">
    <source>
        <dbReference type="ARBA" id="ARBA00004141"/>
    </source>
</evidence>
<keyword evidence="3 5" id="KW-1133">Transmembrane helix</keyword>
<keyword evidence="2 5" id="KW-0812">Transmembrane</keyword>
<name>A0A314YDD9_PRUYE</name>
<evidence type="ECO:0000259" key="6">
    <source>
        <dbReference type="Pfam" id="PF01061"/>
    </source>
</evidence>
<dbReference type="PANTHER" id="PTHR48040">
    <property type="entry name" value="PLEIOTROPIC DRUG RESISTANCE PROTEIN 1-LIKE ISOFORM X1"/>
    <property type="match status" value="1"/>
</dbReference>
<dbReference type="InterPro" id="IPR013525">
    <property type="entry name" value="ABC2_TM"/>
</dbReference>
<protein>
    <submittedName>
        <fullName evidence="7">Pleiotropic drug resistance protein 1</fullName>
    </submittedName>
</protein>
<proteinExistence type="predicted"/>
<evidence type="ECO:0000256" key="5">
    <source>
        <dbReference type="SAM" id="Phobius"/>
    </source>
</evidence>
<gene>
    <name evidence="7" type="ORF">Pyn_10839</name>
</gene>
<keyword evidence="8" id="KW-1185">Reference proteome</keyword>
<feature type="domain" description="ABC-2 type transporter transmembrane" evidence="6">
    <location>
        <begin position="6"/>
        <end position="125"/>
    </location>
</feature>
<keyword evidence="4 5" id="KW-0472">Membrane</keyword>
<evidence type="ECO:0000256" key="4">
    <source>
        <dbReference type="ARBA" id="ARBA00023136"/>
    </source>
</evidence>
<feature type="transmembrane region" description="Helical" evidence="5">
    <location>
        <begin position="34"/>
        <end position="54"/>
    </location>
</feature>
<reference evidence="7 8" key="1">
    <citation type="submission" date="2018-02" db="EMBL/GenBank/DDBJ databases">
        <title>Draft genome of wild Prunus yedoensis var. nudiflora.</title>
        <authorList>
            <person name="Baek S."/>
            <person name="Kim J.-H."/>
            <person name="Choi K."/>
            <person name="Kim G.-B."/>
            <person name="Cho A."/>
            <person name="Jang H."/>
            <person name="Shin C.-H."/>
            <person name="Yu H.-J."/>
            <person name="Mun J.-H."/>
        </authorList>
    </citation>
    <scope>NUCLEOTIDE SEQUENCE [LARGE SCALE GENOMIC DNA]</scope>
    <source>
        <strain evidence="8">cv. Jeju island</strain>
        <tissue evidence="7">Leaf</tissue>
    </source>
</reference>
<sequence>MLEVASAAQEAALGVNFADIYKNSEMYRQRQRDLLQAMGSMYAAVLFIGIQNSLSVQPVVGTERMVFYRERAAGMYSAFPFAFGQAVIEIPYTLIQTIIYGVLVYSMVGFHWTVSKFFWYLFFMFSPSYTYLPWHDDRGHYSNNTISAVVSSAFFPLWNVISDLSFPKQEFQYGGDGSIG</sequence>
<evidence type="ECO:0000313" key="8">
    <source>
        <dbReference type="Proteomes" id="UP000250321"/>
    </source>
</evidence>
<dbReference type="Proteomes" id="UP000250321">
    <property type="component" value="Unassembled WGS sequence"/>
</dbReference>
<dbReference type="GO" id="GO:0016020">
    <property type="term" value="C:membrane"/>
    <property type="evidence" value="ECO:0007669"/>
    <property type="project" value="UniProtKB-SubCell"/>
</dbReference>
<dbReference type="PANTHER" id="PTHR48040:SF35">
    <property type="entry name" value="ABC TRANSPORTER G FAMILY MEMBER 39-LIKE"/>
    <property type="match status" value="1"/>
</dbReference>
<dbReference type="EMBL" id="PJQY01001508">
    <property type="protein sequence ID" value="PQQ02074.1"/>
    <property type="molecule type" value="Genomic_DNA"/>
</dbReference>
<evidence type="ECO:0000256" key="2">
    <source>
        <dbReference type="ARBA" id="ARBA00022692"/>
    </source>
</evidence>
<dbReference type="Pfam" id="PF01061">
    <property type="entry name" value="ABC2_membrane"/>
    <property type="match status" value="1"/>
</dbReference>
<comment type="caution">
    <text evidence="7">The sequence shown here is derived from an EMBL/GenBank/DDBJ whole genome shotgun (WGS) entry which is preliminary data.</text>
</comment>
<dbReference type="AlphaFoldDB" id="A0A314YDD9"/>
<dbReference type="GO" id="GO:0140359">
    <property type="term" value="F:ABC-type transporter activity"/>
    <property type="evidence" value="ECO:0007669"/>
    <property type="project" value="InterPro"/>
</dbReference>
<dbReference type="STRING" id="2094558.A0A314YDD9"/>
<feature type="transmembrane region" description="Helical" evidence="5">
    <location>
        <begin position="74"/>
        <end position="95"/>
    </location>
</feature>
<organism evidence="7 8">
    <name type="scientific">Prunus yedoensis var. nudiflora</name>
    <dbReference type="NCBI Taxonomy" id="2094558"/>
    <lineage>
        <taxon>Eukaryota</taxon>
        <taxon>Viridiplantae</taxon>
        <taxon>Streptophyta</taxon>
        <taxon>Embryophyta</taxon>
        <taxon>Tracheophyta</taxon>
        <taxon>Spermatophyta</taxon>
        <taxon>Magnoliopsida</taxon>
        <taxon>eudicotyledons</taxon>
        <taxon>Gunneridae</taxon>
        <taxon>Pentapetalae</taxon>
        <taxon>rosids</taxon>
        <taxon>fabids</taxon>
        <taxon>Rosales</taxon>
        <taxon>Rosaceae</taxon>
        <taxon>Amygdaloideae</taxon>
        <taxon>Amygdaleae</taxon>
        <taxon>Prunus</taxon>
    </lineage>
</organism>
<evidence type="ECO:0000313" key="7">
    <source>
        <dbReference type="EMBL" id="PQQ02074.1"/>
    </source>
</evidence>